<keyword evidence="2" id="KW-1185">Reference proteome</keyword>
<protein>
    <submittedName>
        <fullName evidence="1">Uncharacterized protein</fullName>
    </submittedName>
</protein>
<reference evidence="1 2" key="2">
    <citation type="submission" date="2019-02" db="EMBL/GenBank/DDBJ databases">
        <title>'Lichenibacterium ramalinii' gen. nov. sp. nov., 'Lichenibacterium minor' gen. nov. sp. nov.</title>
        <authorList>
            <person name="Pankratov T."/>
        </authorList>
    </citation>
    <scope>NUCLEOTIDE SEQUENCE [LARGE SCALE GENOMIC DNA]</scope>
    <source>
        <strain evidence="1 2">RmlP026</strain>
    </source>
</reference>
<dbReference type="Proteomes" id="UP000290759">
    <property type="component" value="Unassembled WGS sequence"/>
</dbReference>
<sequence>MMMTFATELVRFHDQAAADDETAKPAKIKGLRANTEALRETMLDKIEPDWKVEEAFGKLQDAAALYSRTAPSNPAQRETRFAAFNAALAAFAAALDGAEADRSQPAGQAFCADQVPNPLADLL</sequence>
<accession>A0A4Q2U6D1</accession>
<name>A0A4Q2U6D1_9HYPH</name>
<gene>
    <name evidence="1" type="ORF">D3273_13615</name>
</gene>
<dbReference type="OrthoDB" id="9855259at2"/>
<proteinExistence type="predicted"/>
<dbReference type="AlphaFoldDB" id="A0A4Q2U6D1"/>
<reference evidence="1 2" key="1">
    <citation type="submission" date="2018-12" db="EMBL/GenBank/DDBJ databases">
        <authorList>
            <person name="Grouzdev D.S."/>
            <person name="Krutkina M.S."/>
        </authorList>
    </citation>
    <scope>NUCLEOTIDE SEQUENCE [LARGE SCALE GENOMIC DNA]</scope>
    <source>
        <strain evidence="1 2">RmlP026</strain>
    </source>
</reference>
<evidence type="ECO:0000313" key="1">
    <source>
        <dbReference type="EMBL" id="RYC31418.1"/>
    </source>
</evidence>
<evidence type="ECO:0000313" key="2">
    <source>
        <dbReference type="Proteomes" id="UP000290759"/>
    </source>
</evidence>
<organism evidence="1 2">
    <name type="scientific">Lichenibacterium minor</name>
    <dbReference type="NCBI Taxonomy" id="2316528"/>
    <lineage>
        <taxon>Bacteria</taxon>
        <taxon>Pseudomonadati</taxon>
        <taxon>Pseudomonadota</taxon>
        <taxon>Alphaproteobacteria</taxon>
        <taxon>Hyphomicrobiales</taxon>
        <taxon>Lichenihabitantaceae</taxon>
        <taxon>Lichenibacterium</taxon>
    </lineage>
</organism>
<comment type="caution">
    <text evidence="1">The sequence shown here is derived from an EMBL/GenBank/DDBJ whole genome shotgun (WGS) entry which is preliminary data.</text>
</comment>
<dbReference type="RefSeq" id="WP_129227429.1">
    <property type="nucleotide sequence ID" value="NZ_QYBB01000014.1"/>
</dbReference>
<dbReference type="EMBL" id="QYBB01000014">
    <property type="protein sequence ID" value="RYC31418.1"/>
    <property type="molecule type" value="Genomic_DNA"/>
</dbReference>